<reference evidence="1" key="1">
    <citation type="submission" date="2014-05" db="EMBL/GenBank/DDBJ databases">
        <authorList>
            <person name="Chronopoulou M."/>
        </authorList>
    </citation>
    <scope>NUCLEOTIDE SEQUENCE</scope>
    <source>
        <tissue evidence="1">Whole organism</tissue>
    </source>
</reference>
<dbReference type="EMBL" id="HACA01028306">
    <property type="protein sequence ID" value="CDW45667.1"/>
    <property type="molecule type" value="Transcribed_RNA"/>
</dbReference>
<proteinExistence type="predicted"/>
<dbReference type="AlphaFoldDB" id="A0A0K2V684"/>
<evidence type="ECO:0000313" key="1">
    <source>
        <dbReference type="EMBL" id="CDW45667.1"/>
    </source>
</evidence>
<sequence length="46" mass="5333">SFTYYGNLPVKQIRLRSHSNLFLKKGTSKDFYSSDFSVGKTFIQIL</sequence>
<accession>A0A0K2V684</accession>
<organism evidence="1">
    <name type="scientific">Lepeophtheirus salmonis</name>
    <name type="common">Salmon louse</name>
    <name type="synonym">Caligus salmonis</name>
    <dbReference type="NCBI Taxonomy" id="72036"/>
    <lineage>
        <taxon>Eukaryota</taxon>
        <taxon>Metazoa</taxon>
        <taxon>Ecdysozoa</taxon>
        <taxon>Arthropoda</taxon>
        <taxon>Crustacea</taxon>
        <taxon>Multicrustacea</taxon>
        <taxon>Hexanauplia</taxon>
        <taxon>Copepoda</taxon>
        <taxon>Siphonostomatoida</taxon>
        <taxon>Caligidae</taxon>
        <taxon>Lepeophtheirus</taxon>
    </lineage>
</organism>
<feature type="non-terminal residue" evidence="1">
    <location>
        <position position="1"/>
    </location>
</feature>
<protein>
    <submittedName>
        <fullName evidence="1">Uncharacterized protein</fullName>
    </submittedName>
</protein>
<name>A0A0K2V684_LEPSM</name>